<evidence type="ECO:0000256" key="10">
    <source>
        <dbReference type="ARBA" id="ARBA00022833"/>
    </source>
</evidence>
<feature type="region of interest" description="Disordered" evidence="13">
    <location>
        <begin position="642"/>
        <end position="677"/>
    </location>
</feature>
<dbReference type="PANTHER" id="PTHR22938:SF0">
    <property type="entry name" value="E3 UBIQUITIN-PROTEIN LIGASE ZNF598"/>
    <property type="match status" value="1"/>
</dbReference>
<evidence type="ECO:0000256" key="9">
    <source>
        <dbReference type="ARBA" id="ARBA00022771"/>
    </source>
</evidence>
<keyword evidence="10" id="KW-0862">Zinc</keyword>
<reference evidence="15" key="1">
    <citation type="submission" date="2013-07" db="EMBL/GenBank/DDBJ databases">
        <title>The genome of Eucalyptus grandis.</title>
        <authorList>
            <person name="Schmutz J."/>
            <person name="Hayes R."/>
            <person name="Myburg A."/>
            <person name="Tuskan G."/>
            <person name="Grattapaglia D."/>
            <person name="Rokhsar D.S."/>
        </authorList>
    </citation>
    <scope>NUCLEOTIDE SEQUENCE</scope>
    <source>
        <tissue evidence="15">Leaf extractions</tissue>
    </source>
</reference>
<evidence type="ECO:0000256" key="5">
    <source>
        <dbReference type="ARBA" id="ARBA00022490"/>
    </source>
</evidence>
<evidence type="ECO:0000256" key="8">
    <source>
        <dbReference type="ARBA" id="ARBA00022723"/>
    </source>
</evidence>
<keyword evidence="7" id="KW-0808">Transferase</keyword>
<accession>A0A058ZY99</accession>
<dbReference type="EMBL" id="KK198763">
    <property type="protein sequence ID" value="KCW46787.1"/>
    <property type="molecule type" value="Genomic_DNA"/>
</dbReference>
<dbReference type="OMA" id="SYWFHED"/>
<feature type="compositionally biased region" description="Low complexity" evidence="13">
    <location>
        <begin position="509"/>
        <end position="520"/>
    </location>
</feature>
<proteinExistence type="inferred from homology"/>
<dbReference type="FunCoup" id="A0A058ZY99">
    <property type="interactions" value="2456"/>
</dbReference>
<dbReference type="CDD" id="cd16615">
    <property type="entry name" value="RING-HC_ZNF598"/>
    <property type="match status" value="1"/>
</dbReference>
<evidence type="ECO:0000256" key="12">
    <source>
        <dbReference type="PROSITE-ProRule" id="PRU00175"/>
    </source>
</evidence>
<dbReference type="InterPro" id="IPR041888">
    <property type="entry name" value="RING-HC_ZNF598/HEL2"/>
</dbReference>
<organism evidence="15">
    <name type="scientific">Eucalyptus grandis</name>
    <name type="common">Flooded gum</name>
    <dbReference type="NCBI Taxonomy" id="71139"/>
    <lineage>
        <taxon>Eukaryota</taxon>
        <taxon>Viridiplantae</taxon>
        <taxon>Streptophyta</taxon>
        <taxon>Embryophyta</taxon>
        <taxon>Tracheophyta</taxon>
        <taxon>Spermatophyta</taxon>
        <taxon>Magnoliopsida</taxon>
        <taxon>eudicotyledons</taxon>
        <taxon>Gunneridae</taxon>
        <taxon>Pentapetalae</taxon>
        <taxon>rosids</taxon>
        <taxon>malvids</taxon>
        <taxon>Myrtales</taxon>
        <taxon>Myrtaceae</taxon>
        <taxon>Myrtoideae</taxon>
        <taxon>Eucalypteae</taxon>
        <taxon>Eucalyptus</taxon>
    </lineage>
</organism>
<dbReference type="Pfam" id="PF23230">
    <property type="entry name" value="zf-C2H2_13"/>
    <property type="match status" value="1"/>
</dbReference>
<feature type="compositionally biased region" description="Low complexity" evidence="13">
    <location>
        <begin position="447"/>
        <end position="458"/>
    </location>
</feature>
<keyword evidence="6" id="KW-0597">Phosphoprotein</keyword>
<dbReference type="InterPro" id="IPR044288">
    <property type="entry name" value="ZNF598/HEL2"/>
</dbReference>
<evidence type="ECO:0000256" key="3">
    <source>
        <dbReference type="ARBA" id="ARBA00004906"/>
    </source>
</evidence>
<dbReference type="InParanoid" id="A0A058ZY99"/>
<feature type="region of interest" description="Disordered" evidence="13">
    <location>
        <begin position="336"/>
        <end position="363"/>
    </location>
</feature>
<evidence type="ECO:0000256" key="2">
    <source>
        <dbReference type="ARBA" id="ARBA00004496"/>
    </source>
</evidence>
<protein>
    <recommendedName>
        <fullName evidence="4">RING-type E3 ubiquitin transferase</fullName>
        <ecNumber evidence="4">2.3.2.27</ecNumber>
    </recommendedName>
</protein>
<dbReference type="eggNOG" id="KOG2231">
    <property type="taxonomic scope" value="Eukaryota"/>
</dbReference>
<feature type="domain" description="RING-type" evidence="14">
    <location>
        <begin position="5"/>
        <end position="46"/>
    </location>
</feature>
<feature type="compositionally biased region" description="Gly residues" evidence="13">
    <location>
        <begin position="815"/>
        <end position="824"/>
    </location>
</feature>
<comment type="pathway">
    <text evidence="3">Protein modification; protein ubiquitination.</text>
</comment>
<feature type="compositionally biased region" description="Basic residues" evidence="13">
    <location>
        <begin position="760"/>
        <end position="771"/>
    </location>
</feature>
<dbReference type="InterPro" id="IPR056437">
    <property type="entry name" value="Znf-C2H2_ZNF598/HEL2"/>
</dbReference>
<name>A0A058ZY99_EUCGR</name>
<feature type="compositionally biased region" description="Gly residues" evidence="13">
    <location>
        <begin position="739"/>
        <end position="759"/>
    </location>
</feature>
<comment type="similarity">
    <text evidence="11">Belongs to the ZNF598/HEL2 family.</text>
</comment>
<dbReference type="SMART" id="SM00355">
    <property type="entry name" value="ZnF_C2H2"/>
    <property type="match status" value="4"/>
</dbReference>
<dbReference type="Pfam" id="PF25447">
    <property type="entry name" value="RING_ZNF598"/>
    <property type="match status" value="1"/>
</dbReference>
<dbReference type="GO" id="GO:0005737">
    <property type="term" value="C:cytoplasm"/>
    <property type="evidence" value="ECO:0007669"/>
    <property type="project" value="UniProtKB-SubCell"/>
</dbReference>
<evidence type="ECO:0000256" key="4">
    <source>
        <dbReference type="ARBA" id="ARBA00012483"/>
    </source>
</evidence>
<gene>
    <name evidence="15" type="ORF">EUGRSUZ_K00591</name>
</gene>
<feature type="region of interest" description="Disordered" evidence="13">
    <location>
        <begin position="713"/>
        <end position="824"/>
    </location>
</feature>
<evidence type="ECO:0000313" key="15">
    <source>
        <dbReference type="EMBL" id="KCW46787.1"/>
    </source>
</evidence>
<dbReference type="Gramene" id="KCW46787">
    <property type="protein sequence ID" value="KCW46787"/>
    <property type="gene ID" value="EUGRSUZ_K00591"/>
</dbReference>
<feature type="compositionally biased region" description="Polar residues" evidence="13">
    <location>
        <begin position="717"/>
        <end position="732"/>
    </location>
</feature>
<keyword evidence="8" id="KW-0479">Metal-binding</keyword>
<evidence type="ECO:0000256" key="1">
    <source>
        <dbReference type="ARBA" id="ARBA00000900"/>
    </source>
</evidence>
<dbReference type="InterPro" id="IPR001841">
    <property type="entry name" value="Znf_RING"/>
</dbReference>
<dbReference type="Pfam" id="PF23202">
    <property type="entry name" value="PAH_ZNF598"/>
    <property type="match status" value="1"/>
</dbReference>
<dbReference type="InterPro" id="IPR057634">
    <property type="entry name" value="PAH_ZNF598/HEL2"/>
</dbReference>
<keyword evidence="5" id="KW-0963">Cytoplasm</keyword>
<feature type="region of interest" description="Disordered" evidence="13">
    <location>
        <begin position="391"/>
        <end position="458"/>
    </location>
</feature>
<dbReference type="PROSITE" id="PS50089">
    <property type="entry name" value="ZF_RING_2"/>
    <property type="match status" value="1"/>
</dbReference>
<evidence type="ECO:0000256" key="13">
    <source>
        <dbReference type="SAM" id="MobiDB-lite"/>
    </source>
</evidence>
<dbReference type="KEGG" id="egr:104424638"/>
<keyword evidence="9 12" id="KW-0863">Zinc-finger</keyword>
<dbReference type="GO" id="GO:0061630">
    <property type="term" value="F:ubiquitin protein ligase activity"/>
    <property type="evidence" value="ECO:0000318"/>
    <property type="project" value="GO_Central"/>
</dbReference>
<sequence>MDDSCAVCAEALEWVAYGACGHREVCSTCVARLRFICDDRRCCICKADCDVVFVTKALGDYTRTLNDFSVLPSEPKEGRVGSYWFHEDTQAFFDDVDHYRMVKAMCKLSCSICDKLEEKTNDASKRRGRFRNIEQLKGHLFHQHKVLMCSLCLEGRKVFICEQKLYTRSQLNQHINTGDSEVDGSESERGGFTGHPMCEFCRTPFYGDNELYTHMSTEHYTCFICQRQHPGQYEYFKDYDDLEIHFRQEHFLCEDEACLAKKFIVFQSDGEMKRHNTLEHGGRMSRSKRNAALQIPTSFRYHRGNEQDRRRGRGRTFHRDFAEEQISMAIQASLDSANFDRPPPDPSLSINAHRSTDPGDLDDIDQIVQPFESLNATDSEPSSRYLQALGQNSRSGPLQETAFPPLPMAANSSQQANKQDTEGLPKNTMAARLRRKNVTSRAQAWPAASRSSLPSTSSSAHAANVASVATPSMSNGPTLSSYASLAKGQSRAATAHAVMSVGSSKHAESSSTNKMTHSSSAPNLAARASMEPSEFPPVSASQVRKMAPTSQVLPKVEDVHSANRSLVEKIQAALDGDQEKFTVFKEISAHYRQGSIDTEIYLDYVQNFGLSHLILDLARLCPDTEKQRELIEAHNARMRRSGVGESGWSRDILGNGGGNRKGKGKSTGAVDGNRKNKLADSIMSTVQEMQSKYKPPEEEVEVLLKDGYRSVNGKSKVVTNGDKQLSLSSSNKTKSEASAGGGGTGNSVGDGGGGGGGGGKQRKKMSKFHRVRLGEDSKAAILDLKNSDSDPDPVDNRSKGREDPNGALPVRGVWKNGGGQKLFS</sequence>
<dbReference type="GO" id="GO:0016567">
    <property type="term" value="P:protein ubiquitination"/>
    <property type="evidence" value="ECO:0000318"/>
    <property type="project" value="GO_Central"/>
</dbReference>
<dbReference type="InterPro" id="IPR013087">
    <property type="entry name" value="Znf_C2H2_type"/>
</dbReference>
<dbReference type="OrthoDB" id="3838338at2759"/>
<dbReference type="GO" id="GO:0072344">
    <property type="term" value="P:rescue of stalled ribosome"/>
    <property type="evidence" value="ECO:0000318"/>
    <property type="project" value="GO_Central"/>
</dbReference>
<evidence type="ECO:0000256" key="7">
    <source>
        <dbReference type="ARBA" id="ARBA00022679"/>
    </source>
</evidence>
<comment type="catalytic activity">
    <reaction evidence="1">
        <text>S-ubiquitinyl-[E2 ubiquitin-conjugating enzyme]-L-cysteine + [acceptor protein]-L-lysine = [E2 ubiquitin-conjugating enzyme]-L-cysteine + N(6)-ubiquitinyl-[acceptor protein]-L-lysine.</text>
        <dbReference type="EC" id="2.3.2.27"/>
    </reaction>
</comment>
<dbReference type="AlphaFoldDB" id="A0A058ZY99"/>
<comment type="subcellular location">
    <subcellularLocation>
        <location evidence="2">Cytoplasm</location>
    </subcellularLocation>
</comment>
<feature type="compositionally biased region" description="Basic and acidic residues" evidence="13">
    <location>
        <begin position="794"/>
        <end position="804"/>
    </location>
</feature>
<evidence type="ECO:0000259" key="14">
    <source>
        <dbReference type="PROSITE" id="PS50089"/>
    </source>
</evidence>
<evidence type="ECO:0000256" key="11">
    <source>
        <dbReference type="ARBA" id="ARBA00035113"/>
    </source>
</evidence>
<dbReference type="GO" id="GO:0008270">
    <property type="term" value="F:zinc ion binding"/>
    <property type="evidence" value="ECO:0007669"/>
    <property type="project" value="UniProtKB-KW"/>
</dbReference>
<dbReference type="GO" id="GO:0043022">
    <property type="term" value="F:ribosome binding"/>
    <property type="evidence" value="ECO:0000318"/>
    <property type="project" value="GO_Central"/>
</dbReference>
<dbReference type="PANTHER" id="PTHR22938">
    <property type="entry name" value="ZINC FINGER PROTEIN 598"/>
    <property type="match status" value="1"/>
</dbReference>
<feature type="region of interest" description="Disordered" evidence="13">
    <location>
        <begin position="496"/>
        <end position="555"/>
    </location>
</feature>
<dbReference type="EC" id="2.3.2.27" evidence="4"/>
<dbReference type="STRING" id="71139.A0A058ZY99"/>
<evidence type="ECO:0000256" key="6">
    <source>
        <dbReference type="ARBA" id="ARBA00022553"/>
    </source>
</evidence>